<name>A0A4R5W203_9BURK</name>
<organism evidence="2 3">
    <name type="scientific">Sapientia aquatica</name>
    <dbReference type="NCBI Taxonomy" id="1549640"/>
    <lineage>
        <taxon>Bacteria</taxon>
        <taxon>Pseudomonadati</taxon>
        <taxon>Pseudomonadota</taxon>
        <taxon>Betaproteobacteria</taxon>
        <taxon>Burkholderiales</taxon>
        <taxon>Oxalobacteraceae</taxon>
        <taxon>Sapientia</taxon>
    </lineage>
</organism>
<keyword evidence="1" id="KW-0175">Coiled coil</keyword>
<dbReference type="EMBL" id="SMYL01000004">
    <property type="protein sequence ID" value="TDK66132.1"/>
    <property type="molecule type" value="Genomic_DNA"/>
</dbReference>
<dbReference type="AlphaFoldDB" id="A0A4R5W203"/>
<protein>
    <submittedName>
        <fullName evidence="2">DUF2730 domain-containing protein</fullName>
    </submittedName>
</protein>
<reference evidence="2 3" key="1">
    <citation type="submission" date="2019-03" db="EMBL/GenBank/DDBJ databases">
        <title>Sapientia aquatica gen. nov., sp. nov., isolated from a crater lake.</title>
        <authorList>
            <person name="Felfoldi T."/>
            <person name="Szabo A."/>
            <person name="Toth E."/>
            <person name="Schumann P."/>
            <person name="Keki Z."/>
            <person name="Marialigeti K."/>
            <person name="Mathe I."/>
        </authorList>
    </citation>
    <scope>NUCLEOTIDE SEQUENCE [LARGE SCALE GENOMIC DNA]</scope>
    <source>
        <strain evidence="2 3">SA-152</strain>
    </source>
</reference>
<evidence type="ECO:0000313" key="2">
    <source>
        <dbReference type="EMBL" id="TDK66132.1"/>
    </source>
</evidence>
<accession>A0A4R5W203</accession>
<sequence length="88" mass="10084">MQTGVMLVIGIYTWVIGRYSATAKEVMELQLRILSLEEKIRHLPDINVVQELAGDMKSMQSQLQALRDSITPLTRSVDRVNDYLLNHK</sequence>
<dbReference type="OrthoDB" id="6905585at2"/>
<gene>
    <name evidence="2" type="ORF">E2I14_10385</name>
</gene>
<proteinExistence type="predicted"/>
<evidence type="ECO:0000256" key="1">
    <source>
        <dbReference type="SAM" id="Coils"/>
    </source>
</evidence>
<dbReference type="Proteomes" id="UP000294829">
    <property type="component" value="Unassembled WGS sequence"/>
</dbReference>
<keyword evidence="3" id="KW-1185">Reference proteome</keyword>
<evidence type="ECO:0000313" key="3">
    <source>
        <dbReference type="Proteomes" id="UP000294829"/>
    </source>
</evidence>
<comment type="caution">
    <text evidence="2">The sequence shown here is derived from an EMBL/GenBank/DDBJ whole genome shotgun (WGS) entry which is preliminary data.</text>
</comment>
<feature type="coiled-coil region" evidence="1">
    <location>
        <begin position="19"/>
        <end position="69"/>
    </location>
</feature>